<accession>A0AAU9ISJ9</accession>
<feature type="compositionally biased region" description="Basic and acidic residues" evidence="8">
    <location>
        <begin position="68"/>
        <end position="86"/>
    </location>
</feature>
<evidence type="ECO:0000256" key="5">
    <source>
        <dbReference type="ARBA" id="ARBA00022884"/>
    </source>
</evidence>
<evidence type="ECO:0000259" key="9">
    <source>
        <dbReference type="PROSITE" id="PS51192"/>
    </source>
</evidence>
<evidence type="ECO:0000256" key="1">
    <source>
        <dbReference type="ARBA" id="ARBA00022741"/>
    </source>
</evidence>
<comment type="domain">
    <text evidence="7">The Q motif is unique to and characteristic of the DEAD box family of RNA helicases and controls ATP binding and hydrolysis.</text>
</comment>
<feature type="domain" description="DEAD-box RNA helicase Q" evidence="11">
    <location>
        <begin position="223"/>
        <end position="251"/>
    </location>
</feature>
<evidence type="ECO:0000313" key="12">
    <source>
        <dbReference type="EMBL" id="CAG9314190.1"/>
    </source>
</evidence>
<feature type="domain" description="Helicase ATP-binding" evidence="9">
    <location>
        <begin position="256"/>
        <end position="424"/>
    </location>
</feature>
<evidence type="ECO:0000256" key="3">
    <source>
        <dbReference type="ARBA" id="ARBA00022806"/>
    </source>
</evidence>
<dbReference type="PROSITE" id="PS51195">
    <property type="entry name" value="Q_MOTIF"/>
    <property type="match status" value="1"/>
</dbReference>
<dbReference type="EC" id="3.6.4.13" evidence="7"/>
<dbReference type="SUPFAM" id="SSF52540">
    <property type="entry name" value="P-loop containing nucleoside triphosphate hydrolases"/>
    <property type="match status" value="1"/>
</dbReference>
<dbReference type="GO" id="GO:0003723">
    <property type="term" value="F:RNA binding"/>
    <property type="evidence" value="ECO:0007669"/>
    <property type="project" value="UniProtKB-UniRule"/>
</dbReference>
<evidence type="ECO:0000256" key="2">
    <source>
        <dbReference type="ARBA" id="ARBA00022801"/>
    </source>
</evidence>
<dbReference type="CDD" id="cd18787">
    <property type="entry name" value="SF2_C_DEAD"/>
    <property type="match status" value="1"/>
</dbReference>
<dbReference type="PANTHER" id="PTHR24031">
    <property type="entry name" value="RNA HELICASE"/>
    <property type="match status" value="1"/>
</dbReference>
<keyword evidence="1 7" id="KW-0547">Nucleotide-binding</keyword>
<dbReference type="Gene3D" id="3.40.50.300">
    <property type="entry name" value="P-loop containing nucleotide triphosphate hydrolases"/>
    <property type="match status" value="2"/>
</dbReference>
<dbReference type="AlphaFoldDB" id="A0AAU9ISJ9"/>
<comment type="similarity">
    <text evidence="7">Belongs to the DEAD box helicase family.</text>
</comment>
<keyword evidence="5 7" id="KW-0694">RNA-binding</keyword>
<evidence type="ECO:0000259" key="10">
    <source>
        <dbReference type="PROSITE" id="PS51194"/>
    </source>
</evidence>
<dbReference type="InterPro" id="IPR014014">
    <property type="entry name" value="RNA_helicase_DEAD_Q_motif"/>
</dbReference>
<evidence type="ECO:0000256" key="8">
    <source>
        <dbReference type="SAM" id="MobiDB-lite"/>
    </source>
</evidence>
<evidence type="ECO:0000313" key="13">
    <source>
        <dbReference type="Proteomes" id="UP001162131"/>
    </source>
</evidence>
<dbReference type="GO" id="GO:0003724">
    <property type="term" value="F:RNA helicase activity"/>
    <property type="evidence" value="ECO:0007669"/>
    <property type="project" value="UniProtKB-EC"/>
</dbReference>
<feature type="compositionally biased region" description="Basic and acidic residues" evidence="8">
    <location>
        <begin position="127"/>
        <end position="181"/>
    </location>
</feature>
<sequence>MIYDNSDPWGAEGGSSAKPDAEESKGQSWETADYARTERRPRRSRGRRGTEGGRRGESRGRWRGPSSTREESKGQPWKSREPRQEEPSADPWTAEESHKEESRGQSWEATDYSHTDRHPRGSRSRRGHGEERKFKPRHDHDEEPRETSEHHEESHDHPHEERKRSYKDTPRKKGPKRGEFEKVKIKRRRFFENSHGKEVLYREEDEQFDPETHSAQTHFRANKDWDELPIPQNLLAAIEQAGFPFPSKIQNFGIEVILKEGYENLLAQAPNGSGKTATFVIGSLCRVDINNPQTQVICINHTIELANQNFQEYKRFADPCGISVSVLSKGGERIDGQVLVASSGSFFKALKTKSINLEGLKVLVMDEADHILNKKDNLENFKKIEDFIKTGFPRDQVQVLLFSATYTDSVKTDIVQLLGNLNEITIKKEDLMLDTIDHYYFRTPQSTKIDTFEQILRKITSGVSIAFVNTCNFARTVYGVVSKKEWKCALLMGQDMTVDERNLTMNDFTEGKYATLITTNLLARGIDNTKVKCVVNFDLPRIPKSRDIDDVLYLHRSGRCSRFGRHGVCISLVTTDEELATLKTLEDSYNMEIAEVRSLDDFDAIVGGGEKAAEEAVKDL</sequence>
<reference evidence="12" key="1">
    <citation type="submission" date="2021-09" db="EMBL/GenBank/DDBJ databases">
        <authorList>
            <consortium name="AG Swart"/>
            <person name="Singh M."/>
            <person name="Singh A."/>
            <person name="Seah K."/>
            <person name="Emmerich C."/>
        </authorList>
    </citation>
    <scope>NUCLEOTIDE SEQUENCE</scope>
    <source>
        <strain evidence="12">ATCC30299</strain>
    </source>
</reference>
<dbReference type="PROSITE" id="PS51192">
    <property type="entry name" value="HELICASE_ATP_BIND_1"/>
    <property type="match status" value="1"/>
</dbReference>
<protein>
    <recommendedName>
        <fullName evidence="7">ATP-dependent RNA helicase</fullName>
        <ecNumber evidence="7">3.6.4.13</ecNumber>
    </recommendedName>
</protein>
<feature type="short sequence motif" description="Q motif" evidence="6">
    <location>
        <begin position="223"/>
        <end position="251"/>
    </location>
</feature>
<proteinExistence type="inferred from homology"/>
<comment type="catalytic activity">
    <reaction evidence="7">
        <text>ATP + H2O = ADP + phosphate + H(+)</text>
        <dbReference type="Rhea" id="RHEA:13065"/>
        <dbReference type="ChEBI" id="CHEBI:15377"/>
        <dbReference type="ChEBI" id="CHEBI:15378"/>
        <dbReference type="ChEBI" id="CHEBI:30616"/>
        <dbReference type="ChEBI" id="CHEBI:43474"/>
        <dbReference type="ChEBI" id="CHEBI:456216"/>
        <dbReference type="EC" id="3.6.4.13"/>
    </reaction>
</comment>
<feature type="domain" description="Helicase C-terminal" evidence="10">
    <location>
        <begin position="451"/>
        <end position="605"/>
    </location>
</feature>
<gene>
    <name evidence="12" type="ORF">BSTOLATCC_MIC9986</name>
</gene>
<dbReference type="EMBL" id="CAJZBQ010000011">
    <property type="protein sequence ID" value="CAG9314190.1"/>
    <property type="molecule type" value="Genomic_DNA"/>
</dbReference>
<evidence type="ECO:0000256" key="6">
    <source>
        <dbReference type="PROSITE-ProRule" id="PRU00552"/>
    </source>
</evidence>
<keyword evidence="13" id="KW-1185">Reference proteome</keyword>
<dbReference type="InterPro" id="IPR001650">
    <property type="entry name" value="Helicase_C-like"/>
</dbReference>
<dbReference type="SMART" id="SM00490">
    <property type="entry name" value="HELICc"/>
    <property type="match status" value="1"/>
</dbReference>
<keyword evidence="2 7" id="KW-0378">Hydrolase</keyword>
<dbReference type="InterPro" id="IPR027417">
    <property type="entry name" value="P-loop_NTPase"/>
</dbReference>
<dbReference type="PROSITE" id="PS51194">
    <property type="entry name" value="HELICASE_CTER"/>
    <property type="match status" value="1"/>
</dbReference>
<dbReference type="Pfam" id="PF00271">
    <property type="entry name" value="Helicase_C"/>
    <property type="match status" value="1"/>
</dbReference>
<evidence type="ECO:0000256" key="7">
    <source>
        <dbReference type="RuleBase" id="RU365068"/>
    </source>
</evidence>
<comment type="caution">
    <text evidence="12">The sequence shown here is derived from an EMBL/GenBank/DDBJ whole genome shotgun (WGS) entry which is preliminary data.</text>
</comment>
<name>A0AAU9ISJ9_9CILI</name>
<keyword evidence="4 7" id="KW-0067">ATP-binding</keyword>
<dbReference type="GO" id="GO:0005524">
    <property type="term" value="F:ATP binding"/>
    <property type="evidence" value="ECO:0007669"/>
    <property type="project" value="UniProtKB-UniRule"/>
</dbReference>
<keyword evidence="3 7" id="KW-0347">Helicase</keyword>
<comment type="function">
    <text evidence="7">RNA helicase.</text>
</comment>
<feature type="compositionally biased region" description="Basic and acidic residues" evidence="8">
    <location>
        <begin position="48"/>
        <end position="60"/>
    </location>
</feature>
<evidence type="ECO:0000256" key="4">
    <source>
        <dbReference type="ARBA" id="ARBA00022840"/>
    </source>
</evidence>
<dbReference type="GO" id="GO:0016787">
    <property type="term" value="F:hydrolase activity"/>
    <property type="evidence" value="ECO:0007669"/>
    <property type="project" value="UniProtKB-KW"/>
</dbReference>
<dbReference type="Pfam" id="PF00270">
    <property type="entry name" value="DEAD"/>
    <property type="match status" value="1"/>
</dbReference>
<evidence type="ECO:0000259" key="11">
    <source>
        <dbReference type="PROSITE" id="PS51195"/>
    </source>
</evidence>
<dbReference type="InterPro" id="IPR011545">
    <property type="entry name" value="DEAD/DEAH_box_helicase_dom"/>
</dbReference>
<dbReference type="Proteomes" id="UP001162131">
    <property type="component" value="Unassembled WGS sequence"/>
</dbReference>
<dbReference type="SMART" id="SM00487">
    <property type="entry name" value="DEXDc"/>
    <property type="match status" value="1"/>
</dbReference>
<organism evidence="12 13">
    <name type="scientific">Blepharisma stoltei</name>
    <dbReference type="NCBI Taxonomy" id="1481888"/>
    <lineage>
        <taxon>Eukaryota</taxon>
        <taxon>Sar</taxon>
        <taxon>Alveolata</taxon>
        <taxon>Ciliophora</taxon>
        <taxon>Postciliodesmatophora</taxon>
        <taxon>Heterotrichea</taxon>
        <taxon>Heterotrichida</taxon>
        <taxon>Blepharismidae</taxon>
        <taxon>Blepharisma</taxon>
    </lineage>
</organism>
<dbReference type="InterPro" id="IPR014001">
    <property type="entry name" value="Helicase_ATP-bd"/>
</dbReference>
<feature type="region of interest" description="Disordered" evidence="8">
    <location>
        <begin position="1"/>
        <end position="181"/>
    </location>
</feature>